<dbReference type="KEGG" id="chy:CHY_0248"/>
<accession>Q3AFG4</accession>
<name>Q3AFG4_CARHZ</name>
<dbReference type="AlphaFoldDB" id="Q3AFG4"/>
<dbReference type="STRING" id="246194.CHY_0248"/>
<keyword evidence="2" id="KW-1185">Reference proteome</keyword>
<organism evidence="1 2">
    <name type="scientific">Carboxydothermus hydrogenoformans (strain ATCC BAA-161 / DSM 6008 / Z-2901)</name>
    <dbReference type="NCBI Taxonomy" id="246194"/>
    <lineage>
        <taxon>Bacteria</taxon>
        <taxon>Bacillati</taxon>
        <taxon>Bacillota</taxon>
        <taxon>Clostridia</taxon>
        <taxon>Thermoanaerobacterales</taxon>
        <taxon>Thermoanaerobacteraceae</taxon>
        <taxon>Carboxydothermus</taxon>
    </lineage>
</organism>
<reference evidence="1 2" key="1">
    <citation type="journal article" date="2005" name="PLoS Genet.">
        <title>Life in hot carbon monoxide: the complete genome sequence of Carboxydothermus hydrogenoformans Z-2901.</title>
        <authorList>
            <person name="Wu M."/>
            <person name="Ren Q."/>
            <person name="Durkin A.S."/>
            <person name="Daugherty S.C."/>
            <person name="Brinkac L.M."/>
            <person name="Dodson R.J."/>
            <person name="Madupu R."/>
            <person name="Sullivan S.A."/>
            <person name="Kolonay J.F."/>
            <person name="Haft D.H."/>
            <person name="Nelson W.C."/>
            <person name="Tallon L.J."/>
            <person name="Jones K.M."/>
            <person name="Ulrich L.E."/>
            <person name="Gonzalez J.M."/>
            <person name="Zhulin I.B."/>
            <person name="Robb F.T."/>
            <person name="Eisen J.A."/>
        </authorList>
    </citation>
    <scope>NUCLEOTIDE SEQUENCE [LARGE SCALE GENOMIC DNA]</scope>
    <source>
        <strain evidence="2">ATCC BAA-161 / DSM 6008 / Z-2901</strain>
    </source>
</reference>
<evidence type="ECO:0000313" key="2">
    <source>
        <dbReference type="Proteomes" id="UP000002706"/>
    </source>
</evidence>
<gene>
    <name evidence="1" type="ordered locus">CHY_0248</name>
</gene>
<dbReference type="HOGENOM" id="CLU_3395694_0_0_9"/>
<dbReference type="EMBL" id="CP000141">
    <property type="protein sequence ID" value="ABB15118.1"/>
    <property type="molecule type" value="Genomic_DNA"/>
</dbReference>
<dbReference type="Proteomes" id="UP000002706">
    <property type="component" value="Chromosome"/>
</dbReference>
<sequence>MLSLMGNDVIFNRLHFPPDFMHFKVKIFALG</sequence>
<proteinExistence type="predicted"/>
<protein>
    <submittedName>
        <fullName evidence="1">Uncharacterized protein</fullName>
    </submittedName>
</protein>
<dbReference type="InParanoid" id="Q3AFG4"/>
<evidence type="ECO:0000313" key="1">
    <source>
        <dbReference type="EMBL" id="ABB15118.1"/>
    </source>
</evidence>